<organism evidence="1 2">
    <name type="scientific">Trichinella patagoniensis</name>
    <dbReference type="NCBI Taxonomy" id="990121"/>
    <lineage>
        <taxon>Eukaryota</taxon>
        <taxon>Metazoa</taxon>
        <taxon>Ecdysozoa</taxon>
        <taxon>Nematoda</taxon>
        <taxon>Enoplea</taxon>
        <taxon>Dorylaimia</taxon>
        <taxon>Trichinellida</taxon>
        <taxon>Trichinellidae</taxon>
        <taxon>Trichinella</taxon>
    </lineage>
</organism>
<name>A0A0V0YSL1_9BILA</name>
<gene>
    <name evidence="1" type="ORF">T12_15234</name>
</gene>
<reference evidence="1 2" key="1">
    <citation type="submission" date="2015-01" db="EMBL/GenBank/DDBJ databases">
        <title>Evolution of Trichinella species and genotypes.</title>
        <authorList>
            <person name="Korhonen P.K."/>
            <person name="Edoardo P."/>
            <person name="Giuseppe L.R."/>
            <person name="Gasser R.B."/>
        </authorList>
    </citation>
    <scope>NUCLEOTIDE SEQUENCE [LARGE SCALE GENOMIC DNA]</scope>
    <source>
        <strain evidence="1">ISS2496</strain>
    </source>
</reference>
<protein>
    <submittedName>
        <fullName evidence="1">Uncharacterized protein</fullName>
    </submittedName>
</protein>
<comment type="caution">
    <text evidence="1">The sequence shown here is derived from an EMBL/GenBank/DDBJ whole genome shotgun (WGS) entry which is preliminary data.</text>
</comment>
<sequence>MYLKVSNNNTIKRPISFHSPYKAELQLTTCQTDSIAMN</sequence>
<proteinExistence type="predicted"/>
<dbReference type="Proteomes" id="UP000054783">
    <property type="component" value="Unassembled WGS sequence"/>
</dbReference>
<accession>A0A0V0YSL1</accession>
<dbReference type="AlphaFoldDB" id="A0A0V0YSL1"/>
<evidence type="ECO:0000313" key="2">
    <source>
        <dbReference type="Proteomes" id="UP000054783"/>
    </source>
</evidence>
<evidence type="ECO:0000313" key="1">
    <source>
        <dbReference type="EMBL" id="KRY03174.1"/>
    </source>
</evidence>
<keyword evidence="2" id="KW-1185">Reference proteome</keyword>
<dbReference type="EMBL" id="JYDQ01003059">
    <property type="protein sequence ID" value="KRY03174.1"/>
    <property type="molecule type" value="Genomic_DNA"/>
</dbReference>